<feature type="chain" id="PRO_5006147405" evidence="7">
    <location>
        <begin position="25"/>
        <end position="251"/>
    </location>
</feature>
<name>A0A0P7ZRG3_9CYAN</name>
<evidence type="ECO:0000256" key="4">
    <source>
        <dbReference type="ARBA" id="ARBA00023157"/>
    </source>
</evidence>
<evidence type="ECO:0000256" key="2">
    <source>
        <dbReference type="ARBA" id="ARBA00022729"/>
    </source>
</evidence>
<dbReference type="InterPro" id="IPR013766">
    <property type="entry name" value="Thioredoxin_domain"/>
</dbReference>
<keyword evidence="2 7" id="KW-0732">Signal</keyword>
<keyword evidence="4" id="KW-1015">Disulfide bond</keyword>
<dbReference type="GO" id="GO:0016853">
    <property type="term" value="F:isomerase activity"/>
    <property type="evidence" value="ECO:0007669"/>
    <property type="project" value="UniProtKB-KW"/>
</dbReference>
<feature type="region of interest" description="Disordered" evidence="6">
    <location>
        <begin position="26"/>
        <end position="60"/>
    </location>
</feature>
<comment type="similarity">
    <text evidence="1">Belongs to the thioredoxin family. DsbA subfamily.</text>
</comment>
<feature type="domain" description="Thioredoxin" evidence="8">
    <location>
        <begin position="31"/>
        <end position="246"/>
    </location>
</feature>
<accession>A0A0P7ZRG3</accession>
<keyword evidence="3" id="KW-0560">Oxidoreductase</keyword>
<comment type="caution">
    <text evidence="9">The sequence shown here is derived from an EMBL/GenBank/DDBJ whole genome shotgun (WGS) entry which is preliminary data.</text>
</comment>
<gene>
    <name evidence="9" type="ORF">HLUCCA11_08770</name>
</gene>
<dbReference type="InterPro" id="IPR036249">
    <property type="entry name" value="Thioredoxin-like_sf"/>
</dbReference>
<keyword evidence="5" id="KW-0676">Redox-active center</keyword>
<dbReference type="Proteomes" id="UP000050465">
    <property type="component" value="Unassembled WGS sequence"/>
</dbReference>
<feature type="signal peptide" evidence="7">
    <location>
        <begin position="1"/>
        <end position="24"/>
    </location>
</feature>
<evidence type="ECO:0000313" key="10">
    <source>
        <dbReference type="Proteomes" id="UP000050465"/>
    </source>
</evidence>
<evidence type="ECO:0000313" key="9">
    <source>
        <dbReference type="EMBL" id="KPQ35979.1"/>
    </source>
</evidence>
<dbReference type="SUPFAM" id="SSF52833">
    <property type="entry name" value="Thioredoxin-like"/>
    <property type="match status" value="1"/>
</dbReference>
<reference evidence="9 10" key="1">
    <citation type="submission" date="2015-09" db="EMBL/GenBank/DDBJ databases">
        <title>Identification and resolution of microdiversity through metagenomic sequencing of parallel consortia.</title>
        <authorList>
            <person name="Nelson W.C."/>
            <person name="Romine M.F."/>
            <person name="Lindemann S.R."/>
        </authorList>
    </citation>
    <scope>NUCLEOTIDE SEQUENCE [LARGE SCALE GENOMIC DNA]</scope>
    <source>
        <strain evidence="9">Ana</strain>
    </source>
</reference>
<evidence type="ECO:0000256" key="6">
    <source>
        <dbReference type="SAM" id="MobiDB-lite"/>
    </source>
</evidence>
<dbReference type="PANTHER" id="PTHR13887:SF14">
    <property type="entry name" value="DISULFIDE BOND FORMATION PROTEIN D"/>
    <property type="match status" value="1"/>
</dbReference>
<dbReference type="AlphaFoldDB" id="A0A0P7ZRG3"/>
<dbReference type="Gene3D" id="3.40.30.10">
    <property type="entry name" value="Glutaredoxin"/>
    <property type="match status" value="1"/>
</dbReference>
<protein>
    <submittedName>
        <fullName evidence="9">Protein-disulfide isomerase</fullName>
    </submittedName>
</protein>
<evidence type="ECO:0000256" key="7">
    <source>
        <dbReference type="SAM" id="SignalP"/>
    </source>
</evidence>
<dbReference type="PANTHER" id="PTHR13887">
    <property type="entry name" value="GLUTATHIONE S-TRANSFERASE KAPPA"/>
    <property type="match status" value="1"/>
</dbReference>
<organism evidence="9 10">
    <name type="scientific">Phormidesmis priestleyi Ana</name>
    <dbReference type="NCBI Taxonomy" id="1666911"/>
    <lineage>
        <taxon>Bacteria</taxon>
        <taxon>Bacillati</taxon>
        <taxon>Cyanobacteriota</taxon>
        <taxon>Cyanophyceae</taxon>
        <taxon>Leptolyngbyales</taxon>
        <taxon>Leptolyngbyaceae</taxon>
        <taxon>Phormidesmis</taxon>
    </lineage>
</organism>
<proteinExistence type="inferred from homology"/>
<dbReference type="Pfam" id="PF13462">
    <property type="entry name" value="Thioredoxin_4"/>
    <property type="match status" value="1"/>
</dbReference>
<dbReference type="EMBL" id="LJZR01000009">
    <property type="protein sequence ID" value="KPQ35979.1"/>
    <property type="molecule type" value="Genomic_DNA"/>
</dbReference>
<sequence length="251" mass="27172">MTFKRSVLALALFLTLLGCSNSRAGNDAQQPAAGQPSDDATEAPADTAEADEAATEKARAEWEAQMAQIQSVLAPMNRAELIGESATKGSLDAEVVLLKFSDFECPYCAVASADMKTFTENHSDDVLYVYKQLPLSIHDEALPAAKAAWAAGEQDQFWLYHDGLFAYQDQLDEDYYVALAAQIGLDVEKFNRDRNSPEAEAAINQDIELAQALGIRGTPTFVMNGLLIPGGAPLEFFDEAVSRFKADAAKP</sequence>
<dbReference type="InterPro" id="IPR012336">
    <property type="entry name" value="Thioredoxin-like_fold"/>
</dbReference>
<dbReference type="PROSITE" id="PS51352">
    <property type="entry name" value="THIOREDOXIN_2"/>
    <property type="match status" value="1"/>
</dbReference>
<dbReference type="STRING" id="1666911.HLUCCA11_08770"/>
<dbReference type="GO" id="GO:0016491">
    <property type="term" value="F:oxidoreductase activity"/>
    <property type="evidence" value="ECO:0007669"/>
    <property type="project" value="UniProtKB-KW"/>
</dbReference>
<evidence type="ECO:0000256" key="1">
    <source>
        <dbReference type="ARBA" id="ARBA00005791"/>
    </source>
</evidence>
<keyword evidence="9" id="KW-0413">Isomerase</keyword>
<evidence type="ECO:0000259" key="8">
    <source>
        <dbReference type="PROSITE" id="PS51352"/>
    </source>
</evidence>
<dbReference type="PROSITE" id="PS51257">
    <property type="entry name" value="PROKAR_LIPOPROTEIN"/>
    <property type="match status" value="1"/>
</dbReference>
<evidence type="ECO:0000256" key="3">
    <source>
        <dbReference type="ARBA" id="ARBA00023002"/>
    </source>
</evidence>
<evidence type="ECO:0000256" key="5">
    <source>
        <dbReference type="ARBA" id="ARBA00023284"/>
    </source>
</evidence>
<dbReference type="PATRIC" id="fig|1666911.3.peg.4141"/>